<keyword evidence="3 6" id="KW-0812">Transmembrane</keyword>
<dbReference type="GO" id="GO:0005886">
    <property type="term" value="C:plasma membrane"/>
    <property type="evidence" value="ECO:0007669"/>
    <property type="project" value="UniProtKB-ARBA"/>
</dbReference>
<protein>
    <submittedName>
        <fullName evidence="7">Energy-coupling factor transporter transmembrane protein EcfT</fullName>
    </submittedName>
</protein>
<gene>
    <name evidence="7" type="ORF">JZY06_01450</name>
</gene>
<evidence type="ECO:0000313" key="7">
    <source>
        <dbReference type="EMBL" id="MBN9643302.1"/>
    </source>
</evidence>
<dbReference type="CDD" id="cd16914">
    <property type="entry name" value="EcfT"/>
    <property type="match status" value="1"/>
</dbReference>
<reference evidence="7" key="1">
    <citation type="submission" date="2021-03" db="EMBL/GenBank/DDBJ databases">
        <authorList>
            <person name="Sun Q."/>
        </authorList>
    </citation>
    <scope>NUCLEOTIDE SEQUENCE</scope>
    <source>
        <strain evidence="7">CCM 8862</strain>
    </source>
</reference>
<dbReference type="Proteomes" id="UP000664332">
    <property type="component" value="Unassembled WGS sequence"/>
</dbReference>
<comment type="caution">
    <text evidence="7">The sequence shown here is derived from an EMBL/GenBank/DDBJ whole genome shotgun (WGS) entry which is preliminary data.</text>
</comment>
<feature type="transmembrane region" description="Helical" evidence="6">
    <location>
        <begin position="138"/>
        <end position="159"/>
    </location>
</feature>
<proteinExistence type="predicted"/>
<dbReference type="PANTHER" id="PTHR34857:SF2">
    <property type="entry name" value="SLL0384 PROTEIN"/>
    <property type="match status" value="1"/>
</dbReference>
<evidence type="ECO:0000256" key="1">
    <source>
        <dbReference type="ARBA" id="ARBA00004141"/>
    </source>
</evidence>
<dbReference type="Pfam" id="PF02361">
    <property type="entry name" value="CbiQ"/>
    <property type="match status" value="1"/>
</dbReference>
<keyword evidence="4 6" id="KW-1133">Transmembrane helix</keyword>
<dbReference type="EMBL" id="JAFLEQ010000003">
    <property type="protein sequence ID" value="MBN9643302.1"/>
    <property type="molecule type" value="Genomic_DNA"/>
</dbReference>
<evidence type="ECO:0000256" key="4">
    <source>
        <dbReference type="ARBA" id="ARBA00022989"/>
    </source>
</evidence>
<evidence type="ECO:0000256" key="3">
    <source>
        <dbReference type="ARBA" id="ARBA00022692"/>
    </source>
</evidence>
<dbReference type="InterPro" id="IPR051611">
    <property type="entry name" value="ECF_transporter_component"/>
</dbReference>
<comment type="subcellular location">
    <subcellularLocation>
        <location evidence="1">Membrane</location>
        <topology evidence="1">Multi-pass membrane protein</topology>
    </subcellularLocation>
</comment>
<evidence type="ECO:0000256" key="2">
    <source>
        <dbReference type="ARBA" id="ARBA00022475"/>
    </source>
</evidence>
<feature type="transmembrane region" description="Helical" evidence="6">
    <location>
        <begin position="26"/>
        <end position="59"/>
    </location>
</feature>
<dbReference type="InterPro" id="IPR003339">
    <property type="entry name" value="ABC/ECF_trnsptr_transmembrane"/>
</dbReference>
<evidence type="ECO:0000256" key="5">
    <source>
        <dbReference type="ARBA" id="ARBA00023136"/>
    </source>
</evidence>
<sequence length="204" mass="21904">MVREIPLGVYVDKDSVIHRLPAGWKCVAVFVFIIASNVICHTFWHGLICVALAASGYVLAKIPPLTAWRQVWPVLPFIALISVMMVFAKGIDATATTALVLLSNIIAATVMTLTVRVSEMMDLLDTSLAPLERFGFPAAHISLAVSLTIRLIPLQLATVNDVLDARKARGLGASPAAFGTPVIIRSIRRAEHIADALTARGAVD</sequence>
<feature type="transmembrane region" description="Helical" evidence="6">
    <location>
        <begin position="71"/>
        <end position="91"/>
    </location>
</feature>
<accession>A0A939E0I4</accession>
<dbReference type="RefSeq" id="WP_207117849.1">
    <property type="nucleotide sequence ID" value="NZ_JAFLEQ010000003.1"/>
</dbReference>
<dbReference type="PANTHER" id="PTHR34857">
    <property type="entry name" value="SLL0384 PROTEIN"/>
    <property type="match status" value="1"/>
</dbReference>
<evidence type="ECO:0000256" key="6">
    <source>
        <dbReference type="SAM" id="Phobius"/>
    </source>
</evidence>
<evidence type="ECO:0000313" key="8">
    <source>
        <dbReference type="Proteomes" id="UP000664332"/>
    </source>
</evidence>
<dbReference type="AlphaFoldDB" id="A0A939E0I4"/>
<feature type="transmembrane region" description="Helical" evidence="6">
    <location>
        <begin position="98"/>
        <end position="118"/>
    </location>
</feature>
<keyword evidence="8" id="KW-1185">Reference proteome</keyword>
<organism evidence="7 8">
    <name type="scientific">Corynebacterium mendelii</name>
    <dbReference type="NCBI Taxonomy" id="2765362"/>
    <lineage>
        <taxon>Bacteria</taxon>
        <taxon>Bacillati</taxon>
        <taxon>Actinomycetota</taxon>
        <taxon>Actinomycetes</taxon>
        <taxon>Mycobacteriales</taxon>
        <taxon>Corynebacteriaceae</taxon>
        <taxon>Corynebacterium</taxon>
    </lineage>
</organism>
<name>A0A939E0I4_9CORY</name>
<keyword evidence="2" id="KW-1003">Cell membrane</keyword>
<keyword evidence="5 6" id="KW-0472">Membrane</keyword>